<keyword evidence="2" id="KW-0808">Transferase</keyword>
<dbReference type="STRING" id="454194.PYK22_02300"/>
<evidence type="ECO:0000313" key="2">
    <source>
        <dbReference type="EMBL" id="CDM66280.1"/>
    </source>
</evidence>
<protein>
    <submittedName>
        <fullName evidence="2">Glycosyltransferase</fullName>
    </submittedName>
</protein>
<dbReference type="RefSeq" id="WP_041977462.1">
    <property type="nucleotide sequence ID" value="NZ_CBXV010000008.1"/>
</dbReference>
<dbReference type="Pfam" id="PF13579">
    <property type="entry name" value="Glyco_trans_4_4"/>
    <property type="match status" value="1"/>
</dbReference>
<sequence length="430" mass="47966">MKIVRVIARLNVGGPARHVAWLTAGLGRYGYDSTLVCGTVPPGEDDMSEFARALGVEPVRIPEMSREISPKDLISIWKLYRLLCRVRPDIVHTHTAKAGTVGRVAGLLYRYLTPSALIGRPRRCRFVHTYHGHIFHSYYGPAKTRLFLAIERALARWATDRIIVISPQQRREIHERFGVGRAEQFAIIPLGLDLGAFADWSARREGARRELLLRSGAAADALLVGIVGRLTEIKNHRLFLRAAARYLALCRGERRSDVRFIIIGDGHLRRDLEDEARALGIGPAVHFTGTRNDPENFYAALDIVALTSRNEGTPLTLIEAMACERAVVATEVGGVGDLLGTARDLQLGEEGYKICERGVLVRPDDEQGFSLALDRLIEDAALRRELGYRARLFVERAHSLDRLLADVARLYAELLAEERSAACAREERRA</sequence>
<dbReference type="SUPFAM" id="SSF53756">
    <property type="entry name" value="UDP-Glycosyltransferase/glycogen phosphorylase"/>
    <property type="match status" value="1"/>
</dbReference>
<dbReference type="OrthoDB" id="9814612at2"/>
<reference evidence="2 3" key="2">
    <citation type="submission" date="2015-01" db="EMBL/GenBank/DDBJ databases">
        <title>Complete genome sequence of Pyrinomonas methylaliphatogenes type strain K22T.</title>
        <authorList>
            <person name="Lee K.C.Y."/>
            <person name="Power J.F."/>
            <person name="Dunfield P.F."/>
            <person name="Morgan X.C."/>
            <person name="Huttenhower C."/>
            <person name="Stott M.B."/>
        </authorList>
    </citation>
    <scope>NUCLEOTIDE SEQUENCE [LARGE SCALE GENOMIC DNA]</scope>
    <source>
        <strain evidence="2 3">K22</strain>
    </source>
</reference>
<dbReference type="AlphaFoldDB" id="A0A0B6X1N6"/>
<keyword evidence="3" id="KW-1185">Reference proteome</keyword>
<dbReference type="InterPro" id="IPR028098">
    <property type="entry name" value="Glyco_trans_4-like_N"/>
</dbReference>
<proteinExistence type="predicted"/>
<feature type="domain" description="Glycosyltransferase subfamily 4-like N-terminal" evidence="1">
    <location>
        <begin position="13"/>
        <end position="191"/>
    </location>
</feature>
<dbReference type="PANTHER" id="PTHR12526">
    <property type="entry name" value="GLYCOSYLTRANSFERASE"/>
    <property type="match status" value="1"/>
</dbReference>
<dbReference type="Proteomes" id="UP000031518">
    <property type="component" value="Unassembled WGS sequence"/>
</dbReference>
<dbReference type="GO" id="GO:0016757">
    <property type="term" value="F:glycosyltransferase activity"/>
    <property type="evidence" value="ECO:0007669"/>
    <property type="project" value="UniProtKB-ARBA"/>
</dbReference>
<gene>
    <name evidence="2" type="ORF">PYK22_02300</name>
</gene>
<name>A0A0B6X1N6_9BACT</name>
<reference evidence="2 3" key="1">
    <citation type="submission" date="2013-12" db="EMBL/GenBank/DDBJ databases">
        <authorList>
            <person name="Stott M."/>
        </authorList>
    </citation>
    <scope>NUCLEOTIDE SEQUENCE [LARGE SCALE GENOMIC DNA]</scope>
    <source>
        <strain evidence="2 3">K22</strain>
    </source>
</reference>
<accession>A0A0B6X1N6</accession>
<dbReference type="EMBL" id="CBXV010000008">
    <property type="protein sequence ID" value="CDM66280.1"/>
    <property type="molecule type" value="Genomic_DNA"/>
</dbReference>
<evidence type="ECO:0000313" key="3">
    <source>
        <dbReference type="Proteomes" id="UP000031518"/>
    </source>
</evidence>
<evidence type="ECO:0000259" key="1">
    <source>
        <dbReference type="Pfam" id="PF13579"/>
    </source>
</evidence>
<organism evidence="2 3">
    <name type="scientific">Pyrinomonas methylaliphatogenes</name>
    <dbReference type="NCBI Taxonomy" id="454194"/>
    <lineage>
        <taxon>Bacteria</taxon>
        <taxon>Pseudomonadati</taxon>
        <taxon>Acidobacteriota</taxon>
        <taxon>Blastocatellia</taxon>
        <taxon>Blastocatellales</taxon>
        <taxon>Pyrinomonadaceae</taxon>
        <taxon>Pyrinomonas</taxon>
    </lineage>
</organism>
<dbReference type="Pfam" id="PF13692">
    <property type="entry name" value="Glyco_trans_1_4"/>
    <property type="match status" value="1"/>
</dbReference>
<dbReference type="Gene3D" id="3.40.50.2000">
    <property type="entry name" value="Glycogen Phosphorylase B"/>
    <property type="match status" value="2"/>
</dbReference>